<dbReference type="Gene3D" id="3.40.50.2000">
    <property type="entry name" value="Glycogen Phosphorylase B"/>
    <property type="match status" value="1"/>
</dbReference>
<organism evidence="4 5">
    <name type="scientific">Heracleum sosnowskyi</name>
    <dbReference type="NCBI Taxonomy" id="360622"/>
    <lineage>
        <taxon>Eukaryota</taxon>
        <taxon>Viridiplantae</taxon>
        <taxon>Streptophyta</taxon>
        <taxon>Embryophyta</taxon>
        <taxon>Tracheophyta</taxon>
        <taxon>Spermatophyta</taxon>
        <taxon>Magnoliopsida</taxon>
        <taxon>eudicotyledons</taxon>
        <taxon>Gunneridae</taxon>
        <taxon>Pentapetalae</taxon>
        <taxon>asterids</taxon>
        <taxon>campanulids</taxon>
        <taxon>Apiales</taxon>
        <taxon>Apiaceae</taxon>
        <taxon>Apioideae</taxon>
        <taxon>apioid superclade</taxon>
        <taxon>Tordylieae</taxon>
        <taxon>Tordyliinae</taxon>
        <taxon>Heracleum</taxon>
    </lineage>
</organism>
<dbReference type="FunFam" id="3.40.50.2000:FF:000080">
    <property type="entry name" value="Glycosyltransferase"/>
    <property type="match status" value="1"/>
</dbReference>
<evidence type="ECO:0000313" key="5">
    <source>
        <dbReference type="Proteomes" id="UP001237642"/>
    </source>
</evidence>
<comment type="caution">
    <text evidence="4">The sequence shown here is derived from an EMBL/GenBank/DDBJ whole genome shotgun (WGS) entry which is preliminary data.</text>
</comment>
<evidence type="ECO:0000256" key="3">
    <source>
        <dbReference type="ARBA" id="ARBA00022679"/>
    </source>
</evidence>
<dbReference type="SUPFAM" id="SSF53756">
    <property type="entry name" value="UDP-Glycosyltransferase/glycogen phosphorylase"/>
    <property type="match status" value="1"/>
</dbReference>
<evidence type="ECO:0000256" key="2">
    <source>
        <dbReference type="ARBA" id="ARBA00022676"/>
    </source>
</evidence>
<evidence type="ECO:0000256" key="1">
    <source>
        <dbReference type="ARBA" id="ARBA00009995"/>
    </source>
</evidence>
<keyword evidence="2" id="KW-0328">Glycosyltransferase</keyword>
<dbReference type="EMBL" id="JAUIZM010000003">
    <property type="protein sequence ID" value="KAK1392786.1"/>
    <property type="molecule type" value="Genomic_DNA"/>
</dbReference>
<dbReference type="InterPro" id="IPR050481">
    <property type="entry name" value="UDP-glycosyltransf_plant"/>
</dbReference>
<accession>A0AAD8IXU1</accession>
<dbReference type="PANTHER" id="PTHR48048">
    <property type="entry name" value="GLYCOSYLTRANSFERASE"/>
    <property type="match status" value="1"/>
</dbReference>
<dbReference type="AlphaFoldDB" id="A0AAD8IXU1"/>
<dbReference type="GO" id="GO:0035251">
    <property type="term" value="F:UDP-glucosyltransferase activity"/>
    <property type="evidence" value="ECO:0007669"/>
    <property type="project" value="InterPro"/>
</dbReference>
<name>A0AAD8IXU1_9APIA</name>
<gene>
    <name evidence="4" type="ORF">POM88_011842</name>
</gene>
<sequence length="273" mass="30016">MMRAEVIFIPGPGIGHLGSLVEVSKLLVSRDDRISISILIINPSSDSSIHAFTQNLKEDAPDRIAFVDIPAPDETILKELMSKGPMNFLLSSIESQKTQVRDVVASILSRPESSKLAGFVIDMFCTPMIDVANEFNVPAYVYYTSAAASLGVVFYCQSLKDNENQDIYEYKDSDAELSIPSFSKPVPAKVLPSPMLSKDGSDRVTRLARRLRETKAIVVNTVLELEAHSVKSLVEDENTPLMYHVGPIIKLANGESTSQGQVSNEAIISWLDR</sequence>
<comment type="similarity">
    <text evidence="1">Belongs to the UDP-glycosyltransferase family.</text>
</comment>
<keyword evidence="5" id="KW-1185">Reference proteome</keyword>
<dbReference type="PANTHER" id="PTHR48048:SF45">
    <property type="entry name" value="GLYCOSYLTRANSFERASE"/>
    <property type="match status" value="1"/>
</dbReference>
<proteinExistence type="inferred from homology"/>
<reference evidence="4" key="2">
    <citation type="submission" date="2023-05" db="EMBL/GenBank/DDBJ databases">
        <authorList>
            <person name="Schelkunov M.I."/>
        </authorList>
    </citation>
    <scope>NUCLEOTIDE SEQUENCE</scope>
    <source>
        <strain evidence="4">Hsosn_3</strain>
        <tissue evidence="4">Leaf</tissue>
    </source>
</reference>
<keyword evidence="3" id="KW-0808">Transferase</keyword>
<protein>
    <submittedName>
        <fullName evidence="4">UDP-glucose flavonoid 3-O-glucosyltransferase 6</fullName>
    </submittedName>
</protein>
<dbReference type="Proteomes" id="UP001237642">
    <property type="component" value="Unassembled WGS sequence"/>
</dbReference>
<evidence type="ECO:0000313" key="4">
    <source>
        <dbReference type="EMBL" id="KAK1392786.1"/>
    </source>
</evidence>
<reference evidence="4" key="1">
    <citation type="submission" date="2023-02" db="EMBL/GenBank/DDBJ databases">
        <title>Genome of toxic invasive species Heracleum sosnowskyi carries increased number of genes despite the absence of recent whole-genome duplications.</title>
        <authorList>
            <person name="Schelkunov M."/>
            <person name="Shtratnikova V."/>
            <person name="Makarenko M."/>
            <person name="Klepikova A."/>
            <person name="Omelchenko D."/>
            <person name="Novikova G."/>
            <person name="Obukhova E."/>
            <person name="Bogdanov V."/>
            <person name="Penin A."/>
            <person name="Logacheva M."/>
        </authorList>
    </citation>
    <scope>NUCLEOTIDE SEQUENCE</scope>
    <source>
        <strain evidence="4">Hsosn_3</strain>
        <tissue evidence="4">Leaf</tissue>
    </source>
</reference>